<reference evidence="1" key="1">
    <citation type="submission" date="2020-05" db="EMBL/GenBank/DDBJ databases">
        <title>Large-scale comparative analyses of tick genomes elucidate their genetic diversity and vector capacities.</title>
        <authorList>
            <person name="Jia N."/>
            <person name="Wang J."/>
            <person name="Shi W."/>
            <person name="Du L."/>
            <person name="Sun Y."/>
            <person name="Zhan W."/>
            <person name="Jiang J."/>
            <person name="Wang Q."/>
            <person name="Zhang B."/>
            <person name="Ji P."/>
            <person name="Sakyi L.B."/>
            <person name="Cui X."/>
            <person name="Yuan T."/>
            <person name="Jiang B."/>
            <person name="Yang W."/>
            <person name="Lam T.T.-Y."/>
            <person name="Chang Q."/>
            <person name="Ding S."/>
            <person name="Wang X."/>
            <person name="Zhu J."/>
            <person name="Ruan X."/>
            <person name="Zhao L."/>
            <person name="Wei J."/>
            <person name="Que T."/>
            <person name="Du C."/>
            <person name="Cheng J."/>
            <person name="Dai P."/>
            <person name="Han X."/>
            <person name="Huang E."/>
            <person name="Gao Y."/>
            <person name="Liu J."/>
            <person name="Shao H."/>
            <person name="Ye R."/>
            <person name="Li L."/>
            <person name="Wei W."/>
            <person name="Wang X."/>
            <person name="Wang C."/>
            <person name="Yang T."/>
            <person name="Huo Q."/>
            <person name="Li W."/>
            <person name="Guo W."/>
            <person name="Chen H."/>
            <person name="Zhou L."/>
            <person name="Ni X."/>
            <person name="Tian J."/>
            <person name="Zhou Y."/>
            <person name="Sheng Y."/>
            <person name="Liu T."/>
            <person name="Pan Y."/>
            <person name="Xia L."/>
            <person name="Li J."/>
            <person name="Zhao F."/>
            <person name="Cao W."/>
        </authorList>
    </citation>
    <scope>NUCLEOTIDE SEQUENCE</scope>
    <source>
        <strain evidence="1">Hyas-2018</strain>
    </source>
</reference>
<comment type="caution">
    <text evidence="1">The sequence shown here is derived from an EMBL/GenBank/DDBJ whole genome shotgun (WGS) entry which is preliminary data.</text>
</comment>
<keyword evidence="2" id="KW-1185">Reference proteome</keyword>
<dbReference type="Proteomes" id="UP000821845">
    <property type="component" value="Chromosome 9"/>
</dbReference>
<evidence type="ECO:0000313" key="2">
    <source>
        <dbReference type="Proteomes" id="UP000821845"/>
    </source>
</evidence>
<accession>A0ACB7RHU5</accession>
<organism evidence="1 2">
    <name type="scientific">Hyalomma asiaticum</name>
    <name type="common">Tick</name>
    <dbReference type="NCBI Taxonomy" id="266040"/>
    <lineage>
        <taxon>Eukaryota</taxon>
        <taxon>Metazoa</taxon>
        <taxon>Ecdysozoa</taxon>
        <taxon>Arthropoda</taxon>
        <taxon>Chelicerata</taxon>
        <taxon>Arachnida</taxon>
        <taxon>Acari</taxon>
        <taxon>Parasitiformes</taxon>
        <taxon>Ixodida</taxon>
        <taxon>Ixodoidea</taxon>
        <taxon>Ixodidae</taxon>
        <taxon>Hyalomminae</taxon>
        <taxon>Hyalomma</taxon>
    </lineage>
</organism>
<evidence type="ECO:0000313" key="1">
    <source>
        <dbReference type="EMBL" id="KAH6922322.1"/>
    </source>
</evidence>
<gene>
    <name evidence="1" type="ORF">HPB50_013140</name>
</gene>
<proteinExistence type="predicted"/>
<dbReference type="EMBL" id="CM023489">
    <property type="protein sequence ID" value="KAH6922322.1"/>
    <property type="molecule type" value="Genomic_DNA"/>
</dbReference>
<name>A0ACB7RHU5_HYAAI</name>
<sequence>MIGRIADKLPIPRGPRKTESKANDPNHCNRLVGQMVVQSSGNTHGLASSLRHTIEEQVSEALPPPHQPPPVSAPLTYADVTRSQPYALSHVTDAAHQPNAIYAPRAPPAPHVTPYRRPAVPPSNPLRTPDNKPICYYCRQPGHVERLCYRRVPRPTTVDEAYSYVRTEPPPPIPSHTTSDTSSSARHELIEAATVSQYQRLLRTQTGRRILERLGFEPQACSKQCWVSGVSACGCICAELIVEADKATVS</sequence>
<protein>
    <submittedName>
        <fullName evidence="1">Uncharacterized protein</fullName>
    </submittedName>
</protein>